<dbReference type="SUPFAM" id="SSF143575">
    <property type="entry name" value="GAS2 domain-like"/>
    <property type="match status" value="1"/>
</dbReference>
<evidence type="ECO:0000313" key="8">
    <source>
        <dbReference type="Proteomes" id="UP001353858"/>
    </source>
</evidence>
<keyword evidence="8" id="KW-1185">Reference proteome</keyword>
<keyword evidence="2" id="KW-0963">Cytoplasm</keyword>
<reference evidence="8" key="1">
    <citation type="submission" date="2023-01" db="EMBL/GenBank/DDBJ databases">
        <title>Key to firefly adult light organ development and bioluminescence: homeobox transcription factors regulate luciferase expression and transportation to peroxisome.</title>
        <authorList>
            <person name="Fu X."/>
        </authorList>
    </citation>
    <scope>NUCLEOTIDE SEQUENCE [LARGE SCALE GENOMIC DNA]</scope>
</reference>
<evidence type="ECO:0000313" key="7">
    <source>
        <dbReference type="EMBL" id="KAK4887290.1"/>
    </source>
</evidence>
<name>A0AAN7PF85_9COLE</name>
<dbReference type="SUPFAM" id="SSF47576">
    <property type="entry name" value="Calponin-homology domain, CH-domain"/>
    <property type="match status" value="1"/>
</dbReference>
<dbReference type="CDD" id="cd21204">
    <property type="entry name" value="CH_GAS2-like"/>
    <property type="match status" value="1"/>
</dbReference>
<dbReference type="GO" id="GO:0008017">
    <property type="term" value="F:microtubule binding"/>
    <property type="evidence" value="ECO:0007669"/>
    <property type="project" value="InterPro"/>
</dbReference>
<dbReference type="InterPro" id="IPR036534">
    <property type="entry name" value="GAR_dom_sf"/>
</dbReference>
<evidence type="ECO:0000256" key="2">
    <source>
        <dbReference type="ARBA" id="ARBA00022490"/>
    </source>
</evidence>
<dbReference type="PROSITE" id="PS50021">
    <property type="entry name" value="CH"/>
    <property type="match status" value="1"/>
</dbReference>
<dbReference type="Proteomes" id="UP001353858">
    <property type="component" value="Unassembled WGS sequence"/>
</dbReference>
<keyword evidence="3" id="KW-0206">Cytoskeleton</keyword>
<comment type="subcellular location">
    <subcellularLocation>
        <location evidence="1">Cytoplasm</location>
        <location evidence="1">Cytoskeleton</location>
    </subcellularLocation>
</comment>
<dbReference type="InterPro" id="IPR036872">
    <property type="entry name" value="CH_dom_sf"/>
</dbReference>
<dbReference type="Gene3D" id="1.10.418.10">
    <property type="entry name" value="Calponin-like domain"/>
    <property type="match status" value="1"/>
</dbReference>
<evidence type="ECO:0008006" key="9">
    <source>
        <dbReference type="Google" id="ProtNLM"/>
    </source>
</evidence>
<dbReference type="PROSITE" id="PS51460">
    <property type="entry name" value="GAR"/>
    <property type="match status" value="1"/>
</dbReference>
<evidence type="ECO:0000256" key="3">
    <source>
        <dbReference type="ARBA" id="ARBA00023212"/>
    </source>
</evidence>
<dbReference type="EMBL" id="JARPUR010000001">
    <property type="protein sequence ID" value="KAK4887290.1"/>
    <property type="molecule type" value="Genomic_DNA"/>
</dbReference>
<dbReference type="InterPro" id="IPR001715">
    <property type="entry name" value="CH_dom"/>
</dbReference>
<dbReference type="SMART" id="SM00033">
    <property type="entry name" value="CH"/>
    <property type="match status" value="1"/>
</dbReference>
<accession>A0AAN7PF85</accession>
<feature type="domain" description="GAR" evidence="6">
    <location>
        <begin position="292"/>
        <end position="375"/>
    </location>
</feature>
<dbReference type="InterPro" id="IPR003108">
    <property type="entry name" value="GAR_dom"/>
</dbReference>
<dbReference type="Gene3D" id="3.30.920.20">
    <property type="entry name" value="Gas2-like domain"/>
    <property type="match status" value="1"/>
</dbReference>
<dbReference type="GO" id="GO:0005884">
    <property type="term" value="C:actin filament"/>
    <property type="evidence" value="ECO:0007669"/>
    <property type="project" value="TreeGrafter"/>
</dbReference>
<dbReference type="GO" id="GO:0008093">
    <property type="term" value="F:cytoskeletal anchor activity"/>
    <property type="evidence" value="ECO:0007669"/>
    <property type="project" value="TreeGrafter"/>
</dbReference>
<organism evidence="7 8">
    <name type="scientific">Aquatica leii</name>
    <dbReference type="NCBI Taxonomy" id="1421715"/>
    <lineage>
        <taxon>Eukaryota</taxon>
        <taxon>Metazoa</taxon>
        <taxon>Ecdysozoa</taxon>
        <taxon>Arthropoda</taxon>
        <taxon>Hexapoda</taxon>
        <taxon>Insecta</taxon>
        <taxon>Pterygota</taxon>
        <taxon>Neoptera</taxon>
        <taxon>Endopterygota</taxon>
        <taxon>Coleoptera</taxon>
        <taxon>Polyphaga</taxon>
        <taxon>Elateriformia</taxon>
        <taxon>Elateroidea</taxon>
        <taxon>Lampyridae</taxon>
        <taxon>Luciolinae</taxon>
        <taxon>Aquatica</taxon>
    </lineage>
</organism>
<feature type="domain" description="Calponin-homology (CH)" evidence="5">
    <location>
        <begin position="55"/>
        <end position="178"/>
    </location>
</feature>
<evidence type="ECO:0000259" key="6">
    <source>
        <dbReference type="PROSITE" id="PS51460"/>
    </source>
</evidence>
<evidence type="ECO:0000256" key="4">
    <source>
        <dbReference type="ARBA" id="ARBA00038441"/>
    </source>
</evidence>
<evidence type="ECO:0000259" key="5">
    <source>
        <dbReference type="PROSITE" id="PS50021"/>
    </source>
</evidence>
<dbReference type="GO" id="GO:0051015">
    <property type="term" value="F:actin filament binding"/>
    <property type="evidence" value="ECO:0007669"/>
    <property type="project" value="TreeGrafter"/>
</dbReference>
<sequence length="419" mass="48438">MNTKLVSYKTRPMENNYSWGPNSIFSQYYYIRGVDEGYVEEYTEKVVDAQTRQLDPLKQDLAVWINRLLDLHYLNGENLFHELDNGALLCRLALVILRRAKIAVVAGYTDKSLPYIRDKYFENAMRGSFFSRDNMENFINFCRSLGVHQNLLFESDDLVLQNNPRNVILCLLEVARLSTQFAIEPPNLMQFEKEMTSDEKTSACDYQINSQMCWQFQSLPPRIECPITSPVQETPKKWTTTNQMVPYKNKINAETSQSVFPVSIVVDKQDVDTSSKSSKDDFYTYFDAKMGNDSNKSFDELDRRVEQAAQLLHCNCQCANKGLLKLKIRKIGEGRYTIAGRNVFVRLLRDRHMMVRVGGGWDTFENFLKRHDPCQADGKELKSILVTRPSTASMLPNIPKRYSYYSTFKKILRPGESAI</sequence>
<dbReference type="AlphaFoldDB" id="A0AAN7PF85"/>
<evidence type="ECO:0000256" key="1">
    <source>
        <dbReference type="ARBA" id="ARBA00004245"/>
    </source>
</evidence>
<proteinExistence type="inferred from homology"/>
<protein>
    <recommendedName>
        <fullName evidence="9">Growth arrest-specific protein 2</fullName>
    </recommendedName>
</protein>
<dbReference type="PANTHER" id="PTHR46756">
    <property type="entry name" value="TRANSGELIN"/>
    <property type="match status" value="1"/>
</dbReference>
<dbReference type="PANTHER" id="PTHR46756:SF13">
    <property type="entry name" value="GROWTH ARREST-SPECIFIC PROTEIN 2"/>
    <property type="match status" value="1"/>
</dbReference>
<dbReference type="Pfam" id="PF00307">
    <property type="entry name" value="CH"/>
    <property type="match status" value="1"/>
</dbReference>
<dbReference type="Pfam" id="PF02187">
    <property type="entry name" value="GAS2"/>
    <property type="match status" value="1"/>
</dbReference>
<comment type="similarity">
    <text evidence="4">Belongs to the GAS2 family.</text>
</comment>
<gene>
    <name evidence="7" type="ORF">RN001_003561</name>
</gene>
<dbReference type="GO" id="GO:0051764">
    <property type="term" value="P:actin crosslink formation"/>
    <property type="evidence" value="ECO:0007669"/>
    <property type="project" value="TreeGrafter"/>
</dbReference>
<comment type="caution">
    <text evidence="7">The sequence shown here is derived from an EMBL/GenBank/DDBJ whole genome shotgun (WGS) entry which is preliminary data.</text>
</comment>
<dbReference type="SMART" id="SM00243">
    <property type="entry name" value="GAS2"/>
    <property type="match status" value="1"/>
</dbReference>